<proteinExistence type="predicted"/>
<dbReference type="STRING" id="314287.GB2207_03469"/>
<dbReference type="HOGENOM" id="CLU_054137_1_1_6"/>
<dbReference type="Proteomes" id="UP000005555">
    <property type="component" value="Unassembled WGS sequence"/>
</dbReference>
<organism evidence="3 4">
    <name type="scientific">gamma proteobacterium HTCC2207</name>
    <dbReference type="NCBI Taxonomy" id="314287"/>
    <lineage>
        <taxon>Bacteria</taxon>
        <taxon>Pseudomonadati</taxon>
        <taxon>Pseudomonadota</taxon>
        <taxon>Gammaproteobacteria</taxon>
        <taxon>Cellvibrionales</taxon>
        <taxon>Porticoccaceae</taxon>
        <taxon>SAR92 clade</taxon>
    </lineage>
</organism>
<protein>
    <recommendedName>
        <fullName evidence="2">DUF547 domain-containing protein</fullName>
    </recommendedName>
</protein>
<name>Q1YRE4_9GAMM</name>
<comment type="caution">
    <text evidence="3">The sequence shown here is derived from an EMBL/GenBank/DDBJ whole genome shotgun (WGS) entry which is preliminary data.</text>
</comment>
<reference evidence="3 4" key="1">
    <citation type="submission" date="2006-03" db="EMBL/GenBank/DDBJ databases">
        <authorList>
            <person name="Giovannoni S.J."/>
            <person name="Cho J.-C."/>
            <person name="Ferriera S."/>
            <person name="Johnson J."/>
            <person name="Kravitz S."/>
            <person name="Halpern A."/>
            <person name="Remington K."/>
            <person name="Beeson K."/>
            <person name="Tran B."/>
            <person name="Rogers Y.-H."/>
            <person name="Friedman R."/>
            <person name="Venter J.C."/>
        </authorList>
    </citation>
    <scope>NUCLEOTIDE SEQUENCE [LARGE SCALE GENOMIC DNA]</scope>
    <source>
        <strain evidence="3 4">HTCC2207</strain>
    </source>
</reference>
<sequence>MLVVVLVALSCASNALAKKDSQAWAMWNSSDETNSMIIDHSAFDGFLKTYVLSNHSSGINRFRYADVTRRDAKALDKYIAKMASIDPRDYRKLEQKAYWLNLYNALTLQGLLKVYPVTAVDRDKISRKRRVSVAGKKLSVADIDQRILRPIWQDYKMVFGLSCATVGCPAIHAQAFTGRNTNKLLKQYAREFINHPRGLTVSRDQLRVSRIFSWYRDDFGGGDRQLIRLFSHYAEDSKALYILGFSGDIEYAYDKRINAPETRWPL</sequence>
<gene>
    <name evidence="3" type="ORF">GB2207_03469</name>
</gene>
<evidence type="ECO:0000313" key="4">
    <source>
        <dbReference type="Proteomes" id="UP000005555"/>
    </source>
</evidence>
<dbReference type="EMBL" id="AAPI01000005">
    <property type="protein sequence ID" value="EAS46664.1"/>
    <property type="molecule type" value="Genomic_DNA"/>
</dbReference>
<dbReference type="PANTHER" id="PTHR46361">
    <property type="entry name" value="ELECTRON CARRIER/ PROTEIN DISULFIDE OXIDOREDUCTASE"/>
    <property type="match status" value="1"/>
</dbReference>
<evidence type="ECO:0000313" key="3">
    <source>
        <dbReference type="EMBL" id="EAS46664.1"/>
    </source>
</evidence>
<keyword evidence="1" id="KW-0732">Signal</keyword>
<dbReference type="PANTHER" id="PTHR46361:SF3">
    <property type="entry name" value="ELECTRON CARRIER_ PROTEIN DISULFIDE OXIDOREDUCTASE"/>
    <property type="match status" value="1"/>
</dbReference>
<dbReference type="eggNOG" id="COG0398">
    <property type="taxonomic scope" value="Bacteria"/>
</dbReference>
<dbReference type="InterPro" id="IPR006869">
    <property type="entry name" value="DUF547"/>
</dbReference>
<dbReference type="Pfam" id="PF04784">
    <property type="entry name" value="DUF547"/>
    <property type="match status" value="1"/>
</dbReference>
<evidence type="ECO:0000256" key="1">
    <source>
        <dbReference type="SAM" id="SignalP"/>
    </source>
</evidence>
<feature type="chain" id="PRO_5004197722" description="DUF547 domain-containing protein" evidence="1">
    <location>
        <begin position="18"/>
        <end position="266"/>
    </location>
</feature>
<dbReference type="AlphaFoldDB" id="Q1YRE4"/>
<keyword evidence="4" id="KW-1185">Reference proteome</keyword>
<feature type="domain" description="DUF547" evidence="2">
    <location>
        <begin position="89"/>
        <end position="193"/>
    </location>
</feature>
<accession>Q1YRE4</accession>
<feature type="signal peptide" evidence="1">
    <location>
        <begin position="1"/>
        <end position="17"/>
    </location>
</feature>
<evidence type="ECO:0000259" key="2">
    <source>
        <dbReference type="Pfam" id="PF04784"/>
    </source>
</evidence>